<dbReference type="RefSeq" id="WP_210805885.1">
    <property type="nucleotide sequence ID" value="NZ_JAGQDG010000001.1"/>
</dbReference>
<keyword evidence="7" id="KW-0813">Transport</keyword>
<keyword evidence="6 7" id="KW-0472">Membrane</keyword>
<feature type="transmembrane region" description="Helical" evidence="7">
    <location>
        <begin position="362"/>
        <end position="386"/>
    </location>
</feature>
<dbReference type="Proteomes" id="UP000672097">
    <property type="component" value="Unassembled WGS sequence"/>
</dbReference>
<evidence type="ECO:0000256" key="1">
    <source>
        <dbReference type="ARBA" id="ARBA00004429"/>
    </source>
</evidence>
<feature type="transmembrane region" description="Helical" evidence="7">
    <location>
        <begin position="6"/>
        <end position="35"/>
    </location>
</feature>
<organism evidence="9 10">
    <name type="scientific">Ideonella paludis</name>
    <dbReference type="NCBI Taxonomy" id="1233411"/>
    <lineage>
        <taxon>Bacteria</taxon>
        <taxon>Pseudomonadati</taxon>
        <taxon>Pseudomonadota</taxon>
        <taxon>Betaproteobacteria</taxon>
        <taxon>Burkholderiales</taxon>
        <taxon>Sphaerotilaceae</taxon>
        <taxon>Ideonella</taxon>
    </lineage>
</organism>
<dbReference type="Pfam" id="PF06808">
    <property type="entry name" value="DctM"/>
    <property type="match status" value="1"/>
</dbReference>
<comment type="subcellular location">
    <subcellularLocation>
        <location evidence="1 7">Cell inner membrane</location>
        <topology evidence="1 7">Multi-pass membrane protein</topology>
    </subcellularLocation>
</comment>
<evidence type="ECO:0000256" key="7">
    <source>
        <dbReference type="RuleBase" id="RU369079"/>
    </source>
</evidence>
<evidence type="ECO:0000313" key="9">
    <source>
        <dbReference type="EMBL" id="MBQ0934227.1"/>
    </source>
</evidence>
<feature type="transmembrane region" description="Helical" evidence="7">
    <location>
        <begin position="47"/>
        <end position="70"/>
    </location>
</feature>
<dbReference type="PANTHER" id="PTHR33362:SF5">
    <property type="entry name" value="C4-DICARBOXYLATE TRAP TRANSPORTER LARGE PERMEASE PROTEIN DCTM"/>
    <property type="match status" value="1"/>
</dbReference>
<feature type="transmembrane region" description="Helical" evidence="7">
    <location>
        <begin position="281"/>
        <end position="300"/>
    </location>
</feature>
<sequence>MNEILASAMLILVLLTLLVGGVWIGLALSGVAWLGLQLFTDRPAGEVMTLAIWGSASSWTLTALPLFIWMGEILVRTSLPRDTLRGVAPWLDLLPGRLLHVNVVGATLFAALSSSSAATSTSIGKRTLPELAKRGYPDAAAANSLAGAGTLGLLIPPSLIMVVYALAADVPVDQLFAAGLLPGLLVAGLTMAYLVIWSVLNADLMPRFDARSSLADKLASLLDLFPVLLLIAIVLGSLYTGWARPAEAAAMGVVGALIVSAALGSLTWVNFRDALMSATRLYCMLALLVAGAAFLAMALAEVGVPQLLVQWVSGLHLHSFVLLLVLMLFYLALGSVLDGVSAVLLTMGLVMPVVRAAGIDPVWFGVFLILVVEMAQITPPAGFNLFMLQALTGRPMSWVVRTTGPMLFLLVLVAGLLYAFPAIVTWLPQQMMAART</sequence>
<evidence type="ECO:0000256" key="2">
    <source>
        <dbReference type="ARBA" id="ARBA00022475"/>
    </source>
</evidence>
<comment type="caution">
    <text evidence="9">The sequence shown here is derived from an EMBL/GenBank/DDBJ whole genome shotgun (WGS) entry which is preliminary data.</text>
</comment>
<feature type="transmembrane region" description="Helical" evidence="7">
    <location>
        <begin position="406"/>
        <end position="427"/>
    </location>
</feature>
<proteinExistence type="inferred from homology"/>
<comment type="function">
    <text evidence="7">Part of the tripartite ATP-independent periplasmic (TRAP) transport system.</text>
</comment>
<feature type="transmembrane region" description="Helical" evidence="7">
    <location>
        <begin position="320"/>
        <end position="350"/>
    </location>
</feature>
<evidence type="ECO:0000313" key="10">
    <source>
        <dbReference type="Proteomes" id="UP000672097"/>
    </source>
</evidence>
<protein>
    <recommendedName>
        <fullName evidence="7">TRAP transporter large permease protein</fullName>
    </recommendedName>
</protein>
<comment type="similarity">
    <text evidence="7">Belongs to the TRAP transporter large permease family.</text>
</comment>
<comment type="caution">
    <text evidence="7">Lacks conserved residue(s) required for the propagation of feature annotation.</text>
</comment>
<keyword evidence="4 7" id="KW-0812">Transmembrane</keyword>
<keyword evidence="10" id="KW-1185">Reference proteome</keyword>
<gene>
    <name evidence="9" type="ORF">KAK11_02725</name>
</gene>
<evidence type="ECO:0000256" key="6">
    <source>
        <dbReference type="ARBA" id="ARBA00023136"/>
    </source>
</evidence>
<feature type="transmembrane region" description="Helical" evidence="7">
    <location>
        <begin position="221"/>
        <end position="242"/>
    </location>
</feature>
<keyword evidence="3 7" id="KW-0997">Cell inner membrane</keyword>
<dbReference type="InterPro" id="IPR004681">
    <property type="entry name" value="TRAP_DctM"/>
</dbReference>
<reference evidence="9 10" key="1">
    <citation type="submission" date="2021-04" db="EMBL/GenBank/DDBJ databases">
        <title>The genome sequence of type strain Ideonella paludis KCTC 32238.</title>
        <authorList>
            <person name="Liu Y."/>
        </authorList>
    </citation>
    <scope>NUCLEOTIDE SEQUENCE [LARGE SCALE GENOMIC DNA]</scope>
    <source>
        <strain evidence="9 10">KCTC 32238</strain>
    </source>
</reference>
<feature type="domain" description="TRAP C4-dicarboxylate transport system permease DctM subunit" evidence="8">
    <location>
        <begin position="12"/>
        <end position="422"/>
    </location>
</feature>
<evidence type="ECO:0000259" key="8">
    <source>
        <dbReference type="Pfam" id="PF06808"/>
    </source>
</evidence>
<comment type="subunit">
    <text evidence="7">The complex comprises the extracytoplasmic solute receptor protein and the two transmembrane proteins.</text>
</comment>
<dbReference type="PANTHER" id="PTHR33362">
    <property type="entry name" value="SIALIC ACID TRAP TRANSPORTER PERMEASE PROTEIN SIAT-RELATED"/>
    <property type="match status" value="1"/>
</dbReference>
<evidence type="ECO:0000256" key="4">
    <source>
        <dbReference type="ARBA" id="ARBA00022692"/>
    </source>
</evidence>
<dbReference type="PIRSF" id="PIRSF006066">
    <property type="entry name" value="HI0050"/>
    <property type="match status" value="1"/>
</dbReference>
<dbReference type="InterPro" id="IPR010656">
    <property type="entry name" value="DctM"/>
</dbReference>
<accession>A0ABS5DSV8</accession>
<feature type="transmembrane region" description="Helical" evidence="7">
    <location>
        <begin position="145"/>
        <end position="167"/>
    </location>
</feature>
<feature type="transmembrane region" description="Helical" evidence="7">
    <location>
        <begin position="179"/>
        <end position="200"/>
    </location>
</feature>
<keyword evidence="2" id="KW-1003">Cell membrane</keyword>
<dbReference type="EMBL" id="JAGQDG010000001">
    <property type="protein sequence ID" value="MBQ0934227.1"/>
    <property type="molecule type" value="Genomic_DNA"/>
</dbReference>
<feature type="transmembrane region" description="Helical" evidence="7">
    <location>
        <begin position="248"/>
        <end position="269"/>
    </location>
</feature>
<evidence type="ECO:0000256" key="5">
    <source>
        <dbReference type="ARBA" id="ARBA00022989"/>
    </source>
</evidence>
<evidence type="ECO:0000256" key="3">
    <source>
        <dbReference type="ARBA" id="ARBA00022519"/>
    </source>
</evidence>
<keyword evidence="5 7" id="KW-1133">Transmembrane helix</keyword>
<dbReference type="NCBIfam" id="TIGR00786">
    <property type="entry name" value="dctM"/>
    <property type="match status" value="1"/>
</dbReference>
<name>A0ABS5DSV8_9BURK</name>